<comment type="caution">
    <text evidence="2">The sequence shown here is derived from an EMBL/GenBank/DDBJ whole genome shotgun (WGS) entry which is preliminary data.</text>
</comment>
<feature type="signal peptide" evidence="1">
    <location>
        <begin position="1"/>
        <end position="17"/>
    </location>
</feature>
<gene>
    <name evidence="2" type="ORF">METBIDRAFT_31379</name>
</gene>
<evidence type="ECO:0000256" key="1">
    <source>
        <dbReference type="SAM" id="SignalP"/>
    </source>
</evidence>
<dbReference type="GeneID" id="30028815"/>
<proteinExistence type="predicted"/>
<dbReference type="AlphaFoldDB" id="A0A1A0HEF0"/>
<evidence type="ECO:0000313" key="2">
    <source>
        <dbReference type="EMBL" id="OBA22489.1"/>
    </source>
</evidence>
<reference evidence="2 3" key="1">
    <citation type="submission" date="2016-05" db="EMBL/GenBank/DDBJ databases">
        <title>Comparative genomics of biotechnologically important yeasts.</title>
        <authorList>
            <consortium name="DOE Joint Genome Institute"/>
            <person name="Riley R."/>
            <person name="Haridas S."/>
            <person name="Wolfe K.H."/>
            <person name="Lopes M.R."/>
            <person name="Hittinger C.T."/>
            <person name="Goker M."/>
            <person name="Salamov A."/>
            <person name="Wisecaver J."/>
            <person name="Long T.M."/>
            <person name="Aerts A.L."/>
            <person name="Barry K."/>
            <person name="Choi C."/>
            <person name="Clum A."/>
            <person name="Coughlan A.Y."/>
            <person name="Deshpande S."/>
            <person name="Douglass A.P."/>
            <person name="Hanson S.J."/>
            <person name="Klenk H.-P."/>
            <person name="LaButti K."/>
            <person name="Lapidus A."/>
            <person name="Lindquist E."/>
            <person name="Lipzen A."/>
            <person name="Meier-kolthoff J.P."/>
            <person name="Ohm R.A."/>
            <person name="Otillar R.P."/>
            <person name="Pangilinan J."/>
            <person name="Peng Y."/>
            <person name="Rokas A."/>
            <person name="Rosa C.A."/>
            <person name="Scheuner C."/>
            <person name="Sibirny A.A."/>
            <person name="Slot J.C."/>
            <person name="Stielow J.B."/>
            <person name="Sun H."/>
            <person name="Kurtzman C.P."/>
            <person name="Blackwell M."/>
            <person name="Grigoriev I.V."/>
            <person name="Jeffries T.W."/>
        </authorList>
    </citation>
    <scope>NUCLEOTIDE SEQUENCE [LARGE SCALE GENOMIC DNA]</scope>
    <source>
        <strain evidence="2 3">NRRL YB-4993</strain>
    </source>
</reference>
<dbReference type="Proteomes" id="UP000092555">
    <property type="component" value="Unassembled WGS sequence"/>
</dbReference>
<keyword evidence="3" id="KW-1185">Reference proteome</keyword>
<sequence length="124" mass="13544">MLMILINLFLIKNSLKPSNLGWCGLLWASGPGVQCRAKTDFVAVEMRAYDAKMEMPLGYVAETTGWFFCFLWQPRDGWLAWWRLEPAGAHGAGSRLTGETVLSIKPGNGGAQDKAVASRIGIVG</sequence>
<feature type="chain" id="PRO_5008291808" evidence="1">
    <location>
        <begin position="18"/>
        <end position="124"/>
    </location>
</feature>
<organism evidence="2 3">
    <name type="scientific">Metschnikowia bicuspidata var. bicuspidata NRRL YB-4993</name>
    <dbReference type="NCBI Taxonomy" id="869754"/>
    <lineage>
        <taxon>Eukaryota</taxon>
        <taxon>Fungi</taxon>
        <taxon>Dikarya</taxon>
        <taxon>Ascomycota</taxon>
        <taxon>Saccharomycotina</taxon>
        <taxon>Pichiomycetes</taxon>
        <taxon>Metschnikowiaceae</taxon>
        <taxon>Metschnikowia</taxon>
    </lineage>
</organism>
<evidence type="ECO:0000313" key="3">
    <source>
        <dbReference type="Proteomes" id="UP000092555"/>
    </source>
</evidence>
<accession>A0A1A0HEF0</accession>
<dbReference type="RefSeq" id="XP_018712985.1">
    <property type="nucleotide sequence ID" value="XM_018855839.1"/>
</dbReference>
<keyword evidence="1" id="KW-0732">Signal</keyword>
<protein>
    <submittedName>
        <fullName evidence="2">Uncharacterized protein</fullName>
    </submittedName>
</protein>
<name>A0A1A0HEF0_9ASCO</name>
<dbReference type="EMBL" id="LXTC01000002">
    <property type="protein sequence ID" value="OBA22489.1"/>
    <property type="molecule type" value="Genomic_DNA"/>
</dbReference>